<dbReference type="RefSeq" id="WP_099644163.1">
    <property type="nucleotide sequence ID" value="NZ_NKHF01000208.1"/>
</dbReference>
<keyword evidence="2" id="KW-0472">Membrane</keyword>
<keyword evidence="4" id="KW-1185">Reference proteome</keyword>
<dbReference type="AlphaFoldDB" id="A0A2A5JJE8"/>
<organism evidence="3 4">
    <name type="scientific">Pseudoalteromonas piscicida</name>
    <dbReference type="NCBI Taxonomy" id="43662"/>
    <lineage>
        <taxon>Bacteria</taxon>
        <taxon>Pseudomonadati</taxon>
        <taxon>Pseudomonadota</taxon>
        <taxon>Gammaproteobacteria</taxon>
        <taxon>Alteromonadales</taxon>
        <taxon>Pseudoalteromonadaceae</taxon>
        <taxon>Pseudoalteromonas</taxon>
    </lineage>
</organism>
<name>A0A2A5JJE8_PSEO7</name>
<evidence type="ECO:0000256" key="1">
    <source>
        <dbReference type="SAM" id="MobiDB-lite"/>
    </source>
</evidence>
<protein>
    <submittedName>
        <fullName evidence="3">Uncharacterized protein</fullName>
    </submittedName>
</protein>
<dbReference type="Proteomes" id="UP000228621">
    <property type="component" value="Unassembled WGS sequence"/>
</dbReference>
<gene>
    <name evidence="3" type="ORF">CEX98_22490</name>
</gene>
<evidence type="ECO:0000313" key="4">
    <source>
        <dbReference type="Proteomes" id="UP000228621"/>
    </source>
</evidence>
<dbReference type="EMBL" id="NKHF01000208">
    <property type="protein sequence ID" value="PCK29499.1"/>
    <property type="molecule type" value="Genomic_DNA"/>
</dbReference>
<keyword evidence="2" id="KW-0812">Transmembrane</keyword>
<sequence length="157" mass="17525">MTKKVSAISNTCASVIGGGLLVLAGELQAEQLKLAATTMIPAFTLLIAHIFKLAGSYGSLSIFKFWYKRKATSRLNSLEKAMNNPNISEAKRECYQDDYAQTLDIIMEIDNEDMKELKTMTDEARSKFRSDINSGYQDNKELTESFTKPGTDKPSEH</sequence>
<feature type="region of interest" description="Disordered" evidence="1">
    <location>
        <begin position="128"/>
        <end position="157"/>
    </location>
</feature>
<proteinExistence type="predicted"/>
<comment type="caution">
    <text evidence="3">The sequence shown here is derived from an EMBL/GenBank/DDBJ whole genome shotgun (WGS) entry which is preliminary data.</text>
</comment>
<keyword evidence="2" id="KW-1133">Transmembrane helix</keyword>
<evidence type="ECO:0000256" key="2">
    <source>
        <dbReference type="SAM" id="Phobius"/>
    </source>
</evidence>
<evidence type="ECO:0000313" key="3">
    <source>
        <dbReference type="EMBL" id="PCK29499.1"/>
    </source>
</evidence>
<feature type="transmembrane region" description="Helical" evidence="2">
    <location>
        <begin position="39"/>
        <end position="67"/>
    </location>
</feature>
<reference evidence="4" key="1">
    <citation type="journal article" date="2019" name="Genome Announc.">
        <title>Draft Genome Sequence of Pseudoalteromonas piscicida Strain 36Y ROTHPW, an Hypersaline Seawater Isolate from the South Coast of Sonora, Mexico.</title>
        <authorList>
            <person name="Sanchez-Diaz R."/>
            <person name="Molina-Garza Z.J."/>
            <person name="Cruz-Suarez L.E."/>
            <person name="Selvin J."/>
            <person name="Kiran G.S."/>
            <person name="Ibarra-Gamez J.C."/>
            <person name="Gomez-Gil B."/>
            <person name="Galaviz-Silva L."/>
        </authorList>
    </citation>
    <scope>NUCLEOTIDE SEQUENCE [LARGE SCALE GENOMIC DNA]</scope>
    <source>
        <strain evidence="4">36Y_RITHPW</strain>
    </source>
</reference>
<accession>A0A2A5JJE8</accession>